<keyword evidence="7" id="KW-0812">Transmembrane</keyword>
<comment type="caution">
    <text evidence="9">The sequence shown here is derived from an EMBL/GenBank/DDBJ whole genome shotgun (WGS) entry which is preliminary data.</text>
</comment>
<comment type="subcellular location">
    <subcellularLocation>
        <location evidence="1">Cell envelope</location>
    </subcellularLocation>
</comment>
<sequence length="245" mass="25750">MTQDDHPTRDDNRTRTILLAIALVVGLGVALVPLGLSVLGGDPPEPEVPPAASTTGEEIPDATTTPDPAGTSYNVGEGQRIDCPTPEGDAQAAPSTLSSDAELADVTLPCLTDGGTPTSESSMSLAELTAGRPTLINVWAWWCGPCREELPVLQEVAEKHPEWNIIGVHANEQGQAGVDLLADLDVRFASFQDSSGDLAAAANLPSVVPLSLVMRPDGTREELHPGELTSVDEVEELMTRTMDTP</sequence>
<keyword evidence="3" id="KW-0735">Signal-anchor</keyword>
<reference evidence="9" key="1">
    <citation type="journal article" date="2021" name="PeerJ">
        <title>Extensive microbial diversity within the chicken gut microbiome revealed by metagenomics and culture.</title>
        <authorList>
            <person name="Gilroy R."/>
            <person name="Ravi A."/>
            <person name="Getino M."/>
            <person name="Pursley I."/>
            <person name="Horton D.L."/>
            <person name="Alikhan N.F."/>
            <person name="Baker D."/>
            <person name="Gharbi K."/>
            <person name="Hall N."/>
            <person name="Watson M."/>
            <person name="Adriaenssens E.M."/>
            <person name="Foster-Nyarko E."/>
            <person name="Jarju S."/>
            <person name="Secka A."/>
            <person name="Antonio M."/>
            <person name="Oren A."/>
            <person name="Chaudhuri R.R."/>
            <person name="La Ragione R."/>
            <person name="Hildebrand F."/>
            <person name="Pallen M.J."/>
        </authorList>
    </citation>
    <scope>NUCLEOTIDE SEQUENCE</scope>
    <source>
        <strain evidence="9">CHK32-1732</strain>
    </source>
</reference>
<feature type="transmembrane region" description="Helical" evidence="7">
    <location>
        <begin position="17"/>
        <end position="39"/>
    </location>
</feature>
<keyword evidence="5" id="KW-0676">Redox-active center</keyword>
<dbReference type="Proteomes" id="UP000824190">
    <property type="component" value="Unassembled WGS sequence"/>
</dbReference>
<dbReference type="InterPro" id="IPR013740">
    <property type="entry name" value="Redoxin"/>
</dbReference>
<name>A0A9D1RR62_9CORY</name>
<keyword evidence="7" id="KW-1133">Transmembrane helix</keyword>
<feature type="region of interest" description="Disordered" evidence="6">
    <location>
        <begin position="41"/>
        <end position="98"/>
    </location>
</feature>
<dbReference type="Gene3D" id="3.40.30.10">
    <property type="entry name" value="Glutaredoxin"/>
    <property type="match status" value="1"/>
</dbReference>
<dbReference type="EMBL" id="DXGC01000086">
    <property type="protein sequence ID" value="HIW92060.1"/>
    <property type="molecule type" value="Genomic_DNA"/>
</dbReference>
<organism evidence="9 10">
    <name type="scientific">Candidatus Corynebacterium avicola</name>
    <dbReference type="NCBI Taxonomy" id="2838527"/>
    <lineage>
        <taxon>Bacteria</taxon>
        <taxon>Bacillati</taxon>
        <taxon>Actinomycetota</taxon>
        <taxon>Actinomycetes</taxon>
        <taxon>Mycobacteriales</taxon>
        <taxon>Corynebacteriaceae</taxon>
        <taxon>Corynebacterium</taxon>
    </lineage>
</organism>
<dbReference type="PROSITE" id="PS00194">
    <property type="entry name" value="THIOREDOXIN_1"/>
    <property type="match status" value="1"/>
</dbReference>
<dbReference type="GO" id="GO:0017004">
    <property type="term" value="P:cytochrome complex assembly"/>
    <property type="evidence" value="ECO:0007669"/>
    <property type="project" value="UniProtKB-KW"/>
</dbReference>
<dbReference type="GO" id="GO:0030313">
    <property type="term" value="C:cell envelope"/>
    <property type="evidence" value="ECO:0007669"/>
    <property type="project" value="UniProtKB-SubCell"/>
</dbReference>
<gene>
    <name evidence="9" type="ORF">H9870_10415</name>
</gene>
<feature type="domain" description="Thioredoxin" evidence="8">
    <location>
        <begin position="97"/>
        <end position="243"/>
    </location>
</feature>
<dbReference type="PANTHER" id="PTHR42852">
    <property type="entry name" value="THIOL:DISULFIDE INTERCHANGE PROTEIN DSBE"/>
    <property type="match status" value="1"/>
</dbReference>
<dbReference type="SUPFAM" id="SSF52833">
    <property type="entry name" value="Thioredoxin-like"/>
    <property type="match status" value="1"/>
</dbReference>
<protein>
    <submittedName>
        <fullName evidence="9">TlpA family protein disulfide reductase</fullName>
    </submittedName>
</protein>
<evidence type="ECO:0000256" key="6">
    <source>
        <dbReference type="SAM" id="MobiDB-lite"/>
    </source>
</evidence>
<keyword evidence="4" id="KW-1015">Disulfide bond</keyword>
<dbReference type="InterPro" id="IPR036249">
    <property type="entry name" value="Thioredoxin-like_sf"/>
</dbReference>
<reference evidence="9" key="2">
    <citation type="submission" date="2021-04" db="EMBL/GenBank/DDBJ databases">
        <authorList>
            <person name="Gilroy R."/>
        </authorList>
    </citation>
    <scope>NUCLEOTIDE SEQUENCE</scope>
    <source>
        <strain evidence="9">CHK32-1732</strain>
    </source>
</reference>
<dbReference type="GO" id="GO:0016491">
    <property type="term" value="F:oxidoreductase activity"/>
    <property type="evidence" value="ECO:0007669"/>
    <property type="project" value="InterPro"/>
</dbReference>
<accession>A0A9D1RR62</accession>
<evidence type="ECO:0000256" key="3">
    <source>
        <dbReference type="ARBA" id="ARBA00022968"/>
    </source>
</evidence>
<evidence type="ECO:0000313" key="10">
    <source>
        <dbReference type="Proteomes" id="UP000824190"/>
    </source>
</evidence>
<dbReference type="Pfam" id="PF08534">
    <property type="entry name" value="Redoxin"/>
    <property type="match status" value="1"/>
</dbReference>
<evidence type="ECO:0000313" key="9">
    <source>
        <dbReference type="EMBL" id="HIW92060.1"/>
    </source>
</evidence>
<dbReference type="AlphaFoldDB" id="A0A9D1RR62"/>
<evidence type="ECO:0000256" key="4">
    <source>
        <dbReference type="ARBA" id="ARBA00023157"/>
    </source>
</evidence>
<evidence type="ECO:0000259" key="8">
    <source>
        <dbReference type="PROSITE" id="PS51352"/>
    </source>
</evidence>
<dbReference type="InterPro" id="IPR017937">
    <property type="entry name" value="Thioredoxin_CS"/>
</dbReference>
<dbReference type="InterPro" id="IPR013766">
    <property type="entry name" value="Thioredoxin_domain"/>
</dbReference>
<dbReference type="InterPro" id="IPR050553">
    <property type="entry name" value="Thioredoxin_ResA/DsbE_sf"/>
</dbReference>
<proteinExistence type="predicted"/>
<dbReference type="PANTHER" id="PTHR42852:SF6">
    <property type="entry name" value="THIOL:DISULFIDE INTERCHANGE PROTEIN DSBE"/>
    <property type="match status" value="1"/>
</dbReference>
<dbReference type="CDD" id="cd02966">
    <property type="entry name" value="TlpA_like_family"/>
    <property type="match status" value="1"/>
</dbReference>
<evidence type="ECO:0000256" key="1">
    <source>
        <dbReference type="ARBA" id="ARBA00004196"/>
    </source>
</evidence>
<keyword evidence="2" id="KW-0201">Cytochrome c-type biogenesis</keyword>
<evidence type="ECO:0000256" key="5">
    <source>
        <dbReference type="ARBA" id="ARBA00023284"/>
    </source>
</evidence>
<evidence type="ECO:0000256" key="2">
    <source>
        <dbReference type="ARBA" id="ARBA00022748"/>
    </source>
</evidence>
<evidence type="ECO:0000256" key="7">
    <source>
        <dbReference type="SAM" id="Phobius"/>
    </source>
</evidence>
<dbReference type="PROSITE" id="PS51352">
    <property type="entry name" value="THIOREDOXIN_2"/>
    <property type="match status" value="1"/>
</dbReference>
<keyword evidence="7" id="KW-0472">Membrane</keyword>